<dbReference type="KEGG" id="ccar:122138738"/>
<name>A0A9Q9WST2_CYPCA</name>
<accession>A0A9Q9WST2</accession>
<evidence type="ECO:0000313" key="2">
    <source>
        <dbReference type="RefSeq" id="XP_042588928.1"/>
    </source>
</evidence>
<dbReference type="AlphaFoldDB" id="A0A9Q9WST2"/>
<feature type="region of interest" description="Disordered" evidence="1">
    <location>
        <begin position="46"/>
        <end position="97"/>
    </location>
</feature>
<dbReference type="OrthoDB" id="10069557at2759"/>
<organism evidence="2">
    <name type="scientific">Cyprinus carpio</name>
    <name type="common">Common carp</name>
    <dbReference type="NCBI Taxonomy" id="7962"/>
    <lineage>
        <taxon>Eukaryota</taxon>
        <taxon>Metazoa</taxon>
        <taxon>Chordata</taxon>
        <taxon>Craniata</taxon>
        <taxon>Vertebrata</taxon>
        <taxon>Euteleostomi</taxon>
        <taxon>Actinopterygii</taxon>
        <taxon>Neopterygii</taxon>
        <taxon>Teleostei</taxon>
        <taxon>Ostariophysi</taxon>
        <taxon>Cypriniformes</taxon>
        <taxon>Cyprinidae</taxon>
        <taxon>Cyprininae</taxon>
        <taxon>Cyprinus</taxon>
    </lineage>
</organism>
<sequence length="249" mass="27156">MLLSFRPVISVSVLTLLGWCWYSFSRRRTTMNPTQVNMCCSARSSPLYSSPADSSILGESDLSMDHGNSGSSEIKNLTSTSSKTGLTKGVRPEPEGEVSICLPETLQTEQEKDNVAGEGHPDCGEVSEDDSRLESDLVCLSSNHLATDSHTLTEQQSGAVRLDSHNGSSLTIDGGLNQENLEKISSVQVQQVIDAAAEDWKNQEPSDPHELGFPFAAQESFSCDDNRRVCLQEASSFQGKTTQPFKSFW</sequence>
<gene>
    <name evidence="2" type="primary">akap1a</name>
</gene>
<feature type="compositionally biased region" description="Low complexity" evidence="1">
    <location>
        <begin position="77"/>
        <end position="89"/>
    </location>
</feature>
<proteinExistence type="predicted"/>
<dbReference type="CTD" id="100002545"/>
<feature type="compositionally biased region" description="Low complexity" evidence="1">
    <location>
        <begin position="46"/>
        <end position="55"/>
    </location>
</feature>
<protein>
    <submittedName>
        <fullName evidence="2">Uncharacterized protein akap1a</fullName>
    </submittedName>
</protein>
<dbReference type="GeneID" id="122138738"/>
<dbReference type="Proteomes" id="UP001155660">
    <property type="component" value="Chromosome B10"/>
</dbReference>
<evidence type="ECO:0000256" key="1">
    <source>
        <dbReference type="SAM" id="MobiDB-lite"/>
    </source>
</evidence>
<feature type="compositionally biased region" description="Polar residues" evidence="1">
    <location>
        <begin position="66"/>
        <end position="76"/>
    </location>
</feature>
<reference evidence="2" key="1">
    <citation type="submission" date="2025-08" db="UniProtKB">
        <authorList>
            <consortium name="RefSeq"/>
        </authorList>
    </citation>
    <scope>IDENTIFICATION</scope>
    <source>
        <tissue evidence="2">Muscle</tissue>
    </source>
</reference>
<dbReference type="RefSeq" id="XP_042588928.1">
    <property type="nucleotide sequence ID" value="XM_042732994.1"/>
</dbReference>